<reference evidence="2" key="1">
    <citation type="submission" date="2022-06" db="EMBL/GenBank/DDBJ databases">
        <authorList>
            <person name="Berger JAMES D."/>
            <person name="Berger JAMES D."/>
        </authorList>
    </citation>
    <scope>NUCLEOTIDE SEQUENCE [LARGE SCALE GENOMIC DNA]</scope>
</reference>
<dbReference type="Proteomes" id="UP000050795">
    <property type="component" value="Unassembled WGS sequence"/>
</dbReference>
<dbReference type="WBParaSite" id="TREG1_139250.1">
    <property type="protein sequence ID" value="TREG1_139250.1"/>
    <property type="gene ID" value="TREG1_139250"/>
</dbReference>
<dbReference type="AlphaFoldDB" id="A0AA85JA31"/>
<sequence>MKSHNRNNWKNFSPKTNVMWFHYLTTKLCSDLCELTSSSAASTCVKRRHTICCHQLKDLELSTRKFKYKSALDLVTTHKLFKNCRDFFSDK</sequence>
<dbReference type="SMART" id="SM01331">
    <property type="entry name" value="DUF3635"/>
    <property type="match status" value="1"/>
</dbReference>
<accession>A0AA85JA31</accession>
<evidence type="ECO:0000313" key="2">
    <source>
        <dbReference type="Proteomes" id="UP000050795"/>
    </source>
</evidence>
<proteinExistence type="predicted"/>
<evidence type="ECO:0000259" key="1">
    <source>
        <dbReference type="SMART" id="SM01331"/>
    </source>
</evidence>
<feature type="domain" description="Serine/threonine-protein kinase haspin C-terminal" evidence="1">
    <location>
        <begin position="1"/>
        <end position="81"/>
    </location>
</feature>
<protein>
    <recommendedName>
        <fullName evidence="1">Serine/threonine-protein kinase haspin C-terminal domain-containing protein</fullName>
    </recommendedName>
</protein>
<dbReference type="InterPro" id="IPR024604">
    <property type="entry name" value="GSG2_C"/>
</dbReference>
<dbReference type="Pfam" id="PF12330">
    <property type="entry name" value="Haspin_kinase"/>
    <property type="match status" value="1"/>
</dbReference>
<evidence type="ECO:0000313" key="3">
    <source>
        <dbReference type="WBParaSite" id="TREG1_139250.1"/>
    </source>
</evidence>
<dbReference type="Gene3D" id="1.10.510.10">
    <property type="entry name" value="Transferase(Phosphotransferase) domain 1"/>
    <property type="match status" value="1"/>
</dbReference>
<organism evidence="2 3">
    <name type="scientific">Trichobilharzia regenti</name>
    <name type="common">Nasal bird schistosome</name>
    <dbReference type="NCBI Taxonomy" id="157069"/>
    <lineage>
        <taxon>Eukaryota</taxon>
        <taxon>Metazoa</taxon>
        <taxon>Spiralia</taxon>
        <taxon>Lophotrochozoa</taxon>
        <taxon>Platyhelminthes</taxon>
        <taxon>Trematoda</taxon>
        <taxon>Digenea</taxon>
        <taxon>Strigeidida</taxon>
        <taxon>Schistosomatoidea</taxon>
        <taxon>Schistosomatidae</taxon>
        <taxon>Trichobilharzia</taxon>
    </lineage>
</organism>
<name>A0AA85JA31_TRIRE</name>
<keyword evidence="2" id="KW-1185">Reference proteome</keyword>
<reference evidence="3" key="2">
    <citation type="submission" date="2023-11" db="UniProtKB">
        <authorList>
            <consortium name="WormBaseParasite"/>
        </authorList>
    </citation>
    <scope>IDENTIFICATION</scope>
</reference>